<keyword evidence="1" id="KW-1133">Transmembrane helix</keyword>
<name>A0A1F6TF34_9PROT</name>
<accession>A0A1F6TF34</accession>
<gene>
    <name evidence="3" type="ORF">A2150_05745</name>
</gene>
<keyword evidence="1" id="KW-0812">Transmembrane</keyword>
<feature type="transmembrane region" description="Helical" evidence="1">
    <location>
        <begin position="12"/>
        <end position="28"/>
    </location>
</feature>
<feature type="transmembrane region" description="Helical" evidence="1">
    <location>
        <begin position="34"/>
        <end position="56"/>
    </location>
</feature>
<evidence type="ECO:0000313" key="3">
    <source>
        <dbReference type="EMBL" id="OGI43676.1"/>
    </source>
</evidence>
<proteinExistence type="predicted"/>
<keyword evidence="1" id="KW-0472">Membrane</keyword>
<feature type="domain" description="Inner membrane protein YgaP-like transmembrane" evidence="2">
    <location>
        <begin position="1"/>
        <end position="64"/>
    </location>
</feature>
<evidence type="ECO:0000259" key="2">
    <source>
        <dbReference type="Pfam" id="PF11127"/>
    </source>
</evidence>
<dbReference type="Proteomes" id="UP000177925">
    <property type="component" value="Unassembled WGS sequence"/>
</dbReference>
<dbReference type="EMBL" id="MFSS01000042">
    <property type="protein sequence ID" value="OGI43676.1"/>
    <property type="molecule type" value="Genomic_DNA"/>
</dbReference>
<reference evidence="3 4" key="1">
    <citation type="journal article" date="2016" name="Nat. Commun.">
        <title>Thousands of microbial genomes shed light on interconnected biogeochemical processes in an aquifer system.</title>
        <authorList>
            <person name="Anantharaman K."/>
            <person name="Brown C.T."/>
            <person name="Hug L.A."/>
            <person name="Sharon I."/>
            <person name="Castelle C.J."/>
            <person name="Probst A.J."/>
            <person name="Thomas B.C."/>
            <person name="Singh A."/>
            <person name="Wilkins M.J."/>
            <person name="Karaoz U."/>
            <person name="Brodie E.L."/>
            <person name="Williams K.H."/>
            <person name="Hubbard S.S."/>
            <person name="Banfield J.F."/>
        </authorList>
    </citation>
    <scope>NUCLEOTIDE SEQUENCE [LARGE SCALE GENOMIC DNA]</scope>
</reference>
<comment type="caution">
    <text evidence="3">The sequence shown here is derived from an EMBL/GenBank/DDBJ whole genome shotgun (WGS) entry which is preliminary data.</text>
</comment>
<dbReference type="AlphaFoldDB" id="A0A1F6TF34"/>
<dbReference type="Pfam" id="PF11127">
    <property type="entry name" value="YgaP-like_TM"/>
    <property type="match status" value="1"/>
</dbReference>
<protein>
    <recommendedName>
        <fullName evidence="2">Inner membrane protein YgaP-like transmembrane domain-containing protein</fullName>
    </recommendedName>
</protein>
<sequence>MEKNVGDVDKTIRIVLGLALLSLIFLLPGNARWLGLIGVLPILTAVTRWCPAYTIFGISTCKTK</sequence>
<evidence type="ECO:0000256" key="1">
    <source>
        <dbReference type="SAM" id="Phobius"/>
    </source>
</evidence>
<organism evidence="3 4">
    <name type="scientific">Candidatus Muproteobacteria bacterium RBG_16_64_11</name>
    <dbReference type="NCBI Taxonomy" id="1817758"/>
    <lineage>
        <taxon>Bacteria</taxon>
        <taxon>Pseudomonadati</taxon>
        <taxon>Pseudomonadota</taxon>
        <taxon>Candidatus Muproteobacteria</taxon>
    </lineage>
</organism>
<evidence type="ECO:0000313" key="4">
    <source>
        <dbReference type="Proteomes" id="UP000177925"/>
    </source>
</evidence>
<dbReference type="InterPro" id="IPR021309">
    <property type="entry name" value="YgaP-like_TM"/>
</dbReference>